<keyword evidence="3 6" id="KW-0812">Transmembrane</keyword>
<dbReference type="RefSeq" id="WP_064009087.1">
    <property type="nucleotide sequence ID" value="NZ_LUUG01000081.1"/>
</dbReference>
<feature type="transmembrane region" description="Helical" evidence="6">
    <location>
        <begin position="220"/>
        <end position="244"/>
    </location>
</feature>
<dbReference type="CDD" id="cd13963">
    <property type="entry name" value="PT_UbiA_2"/>
    <property type="match status" value="1"/>
</dbReference>
<evidence type="ECO:0000256" key="3">
    <source>
        <dbReference type="ARBA" id="ARBA00022692"/>
    </source>
</evidence>
<organism evidence="7 8">
    <name type="scientific">Methylomonas methanica</name>
    <dbReference type="NCBI Taxonomy" id="421"/>
    <lineage>
        <taxon>Bacteria</taxon>
        <taxon>Pseudomonadati</taxon>
        <taxon>Pseudomonadota</taxon>
        <taxon>Gammaproteobacteria</taxon>
        <taxon>Methylococcales</taxon>
        <taxon>Methylococcaceae</taxon>
        <taxon>Methylomonas</taxon>
    </lineage>
</organism>
<sequence length="479" mass="53276">MTETSLTALVVDLDGTLTPTDTLVESVLQVCKRRPLVVFKLPIWLLKGRAAFKDRVAQASSLDVESLPYRTDLLEYLRAEKRRGRQLVLATAAHTDIADAVAKHLDLFDKVLGSDENHNLKGVNKLEAIRQTVGPNFVYAGDSKADLPIWQAAQAAILVNTSKSVAKLVRANTPIEQEFTAGVNQFRLWLRALRVHQWMKNLLIFVPLLTAFSFDDLDKLGTVVLGFFGFSLAASATYMGNDLWDLDSDRNHPRKKFRPFASAELPILKGLAGACVLLLIGLVLALNVSQTFLGMLLLYLFVTTTYTWLLKSYVLIDVMVLSLLYTLRIIAGSVAAAAATSSWLLAFSVFIFFSLALVKRCSELVALQQKGRETTHGRDYRAVDLVVLWPLGVSSALCAVVVFGLFITSADTQARYLNPQLLWLVAIGLIYWLARLWIKTARGEMHDDPLVFAVRDFGSRMTVLLMLFATLAAHFLPWE</sequence>
<feature type="transmembrane region" description="Helical" evidence="6">
    <location>
        <begin position="459"/>
        <end position="478"/>
    </location>
</feature>
<dbReference type="SUPFAM" id="SSF56784">
    <property type="entry name" value="HAD-like"/>
    <property type="match status" value="1"/>
</dbReference>
<gene>
    <name evidence="7" type="ORF">A1332_16215</name>
</gene>
<evidence type="ECO:0000256" key="6">
    <source>
        <dbReference type="SAM" id="Phobius"/>
    </source>
</evidence>
<dbReference type="Pfam" id="PF01040">
    <property type="entry name" value="UbiA"/>
    <property type="match status" value="1"/>
</dbReference>
<evidence type="ECO:0000256" key="1">
    <source>
        <dbReference type="ARBA" id="ARBA00004141"/>
    </source>
</evidence>
<dbReference type="PANTHER" id="PTHR11048">
    <property type="entry name" value="PRENYLTRANSFERASES"/>
    <property type="match status" value="1"/>
</dbReference>
<dbReference type="GO" id="GO:0016765">
    <property type="term" value="F:transferase activity, transferring alkyl or aryl (other than methyl) groups"/>
    <property type="evidence" value="ECO:0007669"/>
    <property type="project" value="InterPro"/>
</dbReference>
<keyword evidence="5 6" id="KW-0472">Membrane</keyword>
<dbReference type="AlphaFoldDB" id="A0A177MBI8"/>
<dbReference type="InterPro" id="IPR000537">
    <property type="entry name" value="UbiA_prenyltransferase"/>
</dbReference>
<evidence type="ECO:0000256" key="4">
    <source>
        <dbReference type="ARBA" id="ARBA00022989"/>
    </source>
</evidence>
<feature type="transmembrane region" description="Helical" evidence="6">
    <location>
        <begin position="292"/>
        <end position="309"/>
    </location>
</feature>
<protein>
    <submittedName>
        <fullName evidence="7">4-hydroxybenzoate polyprenyltransferase</fullName>
    </submittedName>
</protein>
<evidence type="ECO:0000256" key="2">
    <source>
        <dbReference type="ARBA" id="ARBA00022475"/>
    </source>
</evidence>
<dbReference type="EMBL" id="LUUG01000081">
    <property type="protein sequence ID" value="OAI03052.1"/>
    <property type="molecule type" value="Genomic_DNA"/>
</dbReference>
<dbReference type="InterPro" id="IPR023214">
    <property type="entry name" value="HAD_sf"/>
</dbReference>
<dbReference type="InterPro" id="IPR044878">
    <property type="entry name" value="UbiA_sf"/>
</dbReference>
<evidence type="ECO:0000313" key="7">
    <source>
        <dbReference type="EMBL" id="OAI03052.1"/>
    </source>
</evidence>
<keyword evidence="7" id="KW-0808">Transferase</keyword>
<proteinExistence type="predicted"/>
<dbReference type="GO" id="GO:0009247">
    <property type="term" value="P:glycolipid biosynthetic process"/>
    <property type="evidence" value="ECO:0007669"/>
    <property type="project" value="TreeGrafter"/>
</dbReference>
<feature type="transmembrane region" description="Helical" evidence="6">
    <location>
        <begin position="420"/>
        <end position="438"/>
    </location>
</feature>
<dbReference type="Gene3D" id="1.10.357.140">
    <property type="entry name" value="UbiA prenyltransferase"/>
    <property type="match status" value="1"/>
</dbReference>
<comment type="subcellular location">
    <subcellularLocation>
        <location evidence="1">Membrane</location>
        <topology evidence="1">Multi-pass membrane protein</topology>
    </subcellularLocation>
</comment>
<dbReference type="InterPro" id="IPR039653">
    <property type="entry name" value="Prenyltransferase"/>
</dbReference>
<feature type="transmembrane region" description="Helical" evidence="6">
    <location>
        <begin position="198"/>
        <end position="214"/>
    </location>
</feature>
<dbReference type="InterPro" id="IPR036412">
    <property type="entry name" value="HAD-like_sf"/>
</dbReference>
<dbReference type="PANTHER" id="PTHR11048:SF5">
    <property type="entry name" value="DECAPRENYL-PHOSPHATE PHOSPHORIBOSYLTRANSFERASE"/>
    <property type="match status" value="1"/>
</dbReference>
<feature type="transmembrane region" description="Helical" evidence="6">
    <location>
        <begin position="265"/>
        <end position="286"/>
    </location>
</feature>
<feature type="transmembrane region" description="Helical" evidence="6">
    <location>
        <begin position="382"/>
        <end position="408"/>
    </location>
</feature>
<dbReference type="Pfam" id="PF12710">
    <property type="entry name" value="HAD"/>
    <property type="match status" value="1"/>
</dbReference>
<comment type="caution">
    <text evidence="7">The sequence shown here is derived from an EMBL/GenBank/DDBJ whole genome shotgun (WGS) entry which is preliminary data.</text>
</comment>
<name>A0A177MBI8_METMH</name>
<keyword evidence="4 6" id="KW-1133">Transmembrane helix</keyword>
<dbReference type="GO" id="GO:0005886">
    <property type="term" value="C:plasma membrane"/>
    <property type="evidence" value="ECO:0007669"/>
    <property type="project" value="TreeGrafter"/>
</dbReference>
<feature type="transmembrane region" description="Helical" evidence="6">
    <location>
        <begin position="343"/>
        <end position="361"/>
    </location>
</feature>
<keyword evidence="2" id="KW-1003">Cell membrane</keyword>
<evidence type="ECO:0000256" key="5">
    <source>
        <dbReference type="ARBA" id="ARBA00023136"/>
    </source>
</evidence>
<dbReference type="OrthoDB" id="9803632at2"/>
<dbReference type="Gene3D" id="3.40.50.1000">
    <property type="entry name" value="HAD superfamily/HAD-like"/>
    <property type="match status" value="1"/>
</dbReference>
<dbReference type="NCBIfam" id="NF006088">
    <property type="entry name" value="PRK08238.1"/>
    <property type="match status" value="1"/>
</dbReference>
<reference evidence="7 8" key="1">
    <citation type="submission" date="2016-03" db="EMBL/GenBank/DDBJ databases">
        <authorList>
            <person name="Ploux O."/>
        </authorList>
    </citation>
    <scope>NUCLEOTIDE SEQUENCE [LARGE SCALE GENOMIC DNA]</scope>
    <source>
        <strain evidence="7 8">R-45363</strain>
    </source>
</reference>
<dbReference type="Proteomes" id="UP000078090">
    <property type="component" value="Unassembled WGS sequence"/>
</dbReference>
<accession>A0A177MBI8</accession>
<evidence type="ECO:0000313" key="8">
    <source>
        <dbReference type="Proteomes" id="UP000078090"/>
    </source>
</evidence>